<dbReference type="KEGG" id="fbl:Fbal_1247"/>
<comment type="cofactor">
    <cofactor evidence="8">
        <name>Zn(2+)</name>
        <dbReference type="ChEBI" id="CHEBI:29105"/>
    </cofactor>
    <text evidence="8">Binds 2 Zn(2+) ions.</text>
</comment>
<dbReference type="PANTHER" id="PTHR11596">
    <property type="entry name" value="ALKALINE PHOSPHATASE"/>
    <property type="match status" value="1"/>
</dbReference>
<name>E1SL78_FERBD</name>
<feature type="binding site" evidence="8">
    <location>
        <position position="138"/>
    </location>
    <ligand>
        <name>Mg(2+)</name>
        <dbReference type="ChEBI" id="CHEBI:18420"/>
    </ligand>
</feature>
<dbReference type="PANTHER" id="PTHR11596:SF5">
    <property type="entry name" value="ALKALINE PHOSPHATASE"/>
    <property type="match status" value="1"/>
</dbReference>
<keyword evidence="2" id="KW-0597">Phosphoprotein</keyword>
<evidence type="ECO:0000313" key="12">
    <source>
        <dbReference type="Proteomes" id="UP000006683"/>
    </source>
</evidence>
<feature type="binding site" evidence="8">
    <location>
        <position position="279"/>
    </location>
    <ligand>
        <name>Zn(2+)</name>
        <dbReference type="ChEBI" id="CHEBI:29105"/>
        <label>2</label>
    </ligand>
</feature>
<protein>
    <submittedName>
        <fullName evidence="11">Alkaline phosphatase</fullName>
    </submittedName>
</protein>
<feature type="binding site" evidence="8">
    <location>
        <position position="37"/>
    </location>
    <ligand>
        <name>Mg(2+)</name>
        <dbReference type="ChEBI" id="CHEBI:18420"/>
    </ligand>
</feature>
<dbReference type="PROSITE" id="PS00123">
    <property type="entry name" value="ALKALINE_PHOSPHATASE"/>
    <property type="match status" value="1"/>
</dbReference>
<evidence type="ECO:0000256" key="9">
    <source>
        <dbReference type="RuleBase" id="RU003946"/>
    </source>
</evidence>
<feature type="binding site" evidence="8">
    <location>
        <position position="283"/>
    </location>
    <ligand>
        <name>Zn(2+)</name>
        <dbReference type="ChEBI" id="CHEBI:29105"/>
        <label>2</label>
    </ligand>
</feature>
<dbReference type="Gene3D" id="3.40.720.10">
    <property type="entry name" value="Alkaline Phosphatase, subunit A"/>
    <property type="match status" value="1"/>
</dbReference>
<dbReference type="GeneID" id="67181478"/>
<organism evidence="11 12">
    <name type="scientific">Ferrimonas balearica (strain DSM 9799 / CCM 4581 / KCTC 23876 / PAT)</name>
    <dbReference type="NCBI Taxonomy" id="550540"/>
    <lineage>
        <taxon>Bacteria</taxon>
        <taxon>Pseudomonadati</taxon>
        <taxon>Pseudomonadota</taxon>
        <taxon>Gammaproteobacteria</taxon>
        <taxon>Alteromonadales</taxon>
        <taxon>Ferrimonadaceae</taxon>
        <taxon>Ferrimonas</taxon>
    </lineage>
</organism>
<dbReference type="InterPro" id="IPR018299">
    <property type="entry name" value="Alkaline_phosphatase_AS"/>
</dbReference>
<feature type="active site" description="Phosphoserine intermediate" evidence="7">
    <location>
        <position position="85"/>
    </location>
</feature>
<evidence type="ECO:0000256" key="2">
    <source>
        <dbReference type="ARBA" id="ARBA00022553"/>
    </source>
</evidence>
<keyword evidence="6 8" id="KW-0460">Magnesium</keyword>
<feature type="chain" id="PRO_5003150935" evidence="10">
    <location>
        <begin position="25"/>
        <end position="450"/>
    </location>
</feature>
<dbReference type="eggNOG" id="COG1785">
    <property type="taxonomic scope" value="Bacteria"/>
</dbReference>
<dbReference type="Pfam" id="PF00245">
    <property type="entry name" value="Alk_phosphatase"/>
    <property type="match status" value="1"/>
</dbReference>
<proteinExistence type="inferred from homology"/>
<feature type="binding site" evidence="8">
    <location>
        <position position="414"/>
    </location>
    <ligand>
        <name>Zn(2+)</name>
        <dbReference type="ChEBI" id="CHEBI:29105"/>
        <label>2</label>
    </ligand>
</feature>
<keyword evidence="10" id="KW-0732">Signal</keyword>
<feature type="binding site" evidence="8">
    <location>
        <position position="274"/>
    </location>
    <ligand>
        <name>Mg(2+)</name>
        <dbReference type="ChEBI" id="CHEBI:18420"/>
    </ligand>
</feature>
<dbReference type="InterPro" id="IPR017850">
    <property type="entry name" value="Alkaline_phosphatase_core_sf"/>
</dbReference>
<dbReference type="RefSeq" id="WP_013344762.1">
    <property type="nucleotide sequence ID" value="NC_014541.1"/>
</dbReference>
<sequence length="450" mass="49475">MPLIQLARRAWLVLVLLLCASAQASDGPRNIIYVIGDGMGPAYTTAYRYYLAGAPGNEVPRTVFDRLTVGSASTYPDDDTFVTDSAAAATALATGHKSYNGAIGQDRNKQPHDSLLTAAKQRGMRTGLVVTAQVTHATPASFVAHADSRRDYDQISPQFLQQSSADGGPLLDLILGGGQRYFPMTPGGLGEQMQQRGYHYIDNLDDLPQLTELPVLGLFADKGMPHAIDDDRPDRLRRMLEQALTLLTPDTPDGWWQQLRQSWSPEPGFFLMVEGSQIDWCGHGNDIACAMAEMAEFASAIELAEAYARQHGDTLVVITADHSTGGLSLGRDGHYQWLPQRVKEVHRSLDWLLTNAYRDDVTLATLWPKFASVTPTAEQFAQWEGMRTDRDALYDSIQQWVSSRSHTGWTTGGHTAVDVAVMATGPGAERFIGHHDNTELATLLWQLLPR</sequence>
<keyword evidence="5 8" id="KW-0862">Zinc</keyword>
<evidence type="ECO:0000256" key="5">
    <source>
        <dbReference type="ARBA" id="ARBA00022833"/>
    </source>
</evidence>
<dbReference type="InterPro" id="IPR001952">
    <property type="entry name" value="Alkaline_phosphatase"/>
</dbReference>
<evidence type="ECO:0000256" key="10">
    <source>
        <dbReference type="SAM" id="SignalP"/>
    </source>
</evidence>
<feature type="binding site" evidence="8">
    <location>
        <position position="321"/>
    </location>
    <ligand>
        <name>Zn(2+)</name>
        <dbReference type="ChEBI" id="CHEBI:29105"/>
        <label>2</label>
    </ligand>
</feature>
<dbReference type="Gene3D" id="1.10.60.40">
    <property type="match status" value="1"/>
</dbReference>
<feature type="binding site" evidence="8">
    <location>
        <position position="322"/>
    </location>
    <ligand>
        <name>Zn(2+)</name>
        <dbReference type="ChEBI" id="CHEBI:29105"/>
        <label>2</label>
    </ligand>
</feature>
<gene>
    <name evidence="11" type="ordered locus">Fbal_1247</name>
</gene>
<dbReference type="SUPFAM" id="SSF53649">
    <property type="entry name" value="Alkaline phosphatase-like"/>
    <property type="match status" value="1"/>
</dbReference>
<reference evidence="11 12" key="1">
    <citation type="journal article" date="2010" name="Stand. Genomic Sci.">
        <title>Complete genome sequence of Ferrimonas balearica type strain (PAT).</title>
        <authorList>
            <person name="Nolan M."/>
            <person name="Sikorski J."/>
            <person name="Davenport K."/>
            <person name="Lucas S."/>
            <person name="Glavina Del Rio T."/>
            <person name="Tice H."/>
            <person name="Cheng J."/>
            <person name="Goodwin L."/>
            <person name="Pitluck S."/>
            <person name="Liolios K."/>
            <person name="Ivanova N."/>
            <person name="Mavromatis K."/>
            <person name="Ovchinnikova G."/>
            <person name="Pati A."/>
            <person name="Chen A."/>
            <person name="Palaniappan K."/>
            <person name="Land M."/>
            <person name="Hauser L."/>
            <person name="Chang Y."/>
            <person name="Jeffries C."/>
            <person name="Tapia R."/>
            <person name="Brettin T."/>
            <person name="Detter J."/>
            <person name="Han C."/>
            <person name="Yasawong M."/>
            <person name="Rohde M."/>
            <person name="Tindall B."/>
            <person name="Goker M."/>
            <person name="Woyke T."/>
            <person name="Bristow J."/>
            <person name="Eisen J."/>
            <person name="Markowitz V."/>
            <person name="Hugenholtz P."/>
            <person name="Kyrpides N."/>
            <person name="Klenk H."/>
            <person name="Lapidus A."/>
        </authorList>
    </citation>
    <scope>NUCLEOTIDE SEQUENCE [LARGE SCALE GENOMIC DNA]</scope>
    <source>
        <strain evidence="12">DSM 9799 / CCM 4581 / KCTC 23876 / PAT</strain>
    </source>
</reference>
<dbReference type="GO" id="GO:0004035">
    <property type="term" value="F:alkaline phosphatase activity"/>
    <property type="evidence" value="ECO:0007669"/>
    <property type="project" value="TreeGrafter"/>
</dbReference>
<feature type="binding site" evidence="8">
    <location>
        <position position="37"/>
    </location>
    <ligand>
        <name>Zn(2+)</name>
        <dbReference type="ChEBI" id="CHEBI:29105"/>
        <label>2</label>
    </ligand>
</feature>
<keyword evidence="3 8" id="KW-0479">Metal-binding</keyword>
<evidence type="ECO:0000313" key="11">
    <source>
        <dbReference type="EMBL" id="ADN75456.1"/>
    </source>
</evidence>
<evidence type="ECO:0000256" key="4">
    <source>
        <dbReference type="ARBA" id="ARBA00022801"/>
    </source>
</evidence>
<dbReference type="AlphaFoldDB" id="E1SL78"/>
<dbReference type="SMART" id="SM00098">
    <property type="entry name" value="alkPPc"/>
    <property type="match status" value="1"/>
</dbReference>
<evidence type="ECO:0000256" key="8">
    <source>
        <dbReference type="PIRSR" id="PIRSR601952-2"/>
    </source>
</evidence>
<dbReference type="Proteomes" id="UP000006683">
    <property type="component" value="Chromosome"/>
</dbReference>
<evidence type="ECO:0000256" key="3">
    <source>
        <dbReference type="ARBA" id="ARBA00022723"/>
    </source>
</evidence>
<dbReference type="OrthoDB" id="9794455at2"/>
<dbReference type="EMBL" id="CP002209">
    <property type="protein sequence ID" value="ADN75456.1"/>
    <property type="molecule type" value="Genomic_DNA"/>
</dbReference>
<evidence type="ECO:0000256" key="6">
    <source>
        <dbReference type="ARBA" id="ARBA00022842"/>
    </source>
</evidence>
<dbReference type="PRINTS" id="PR00113">
    <property type="entry name" value="ALKPHPHTASE"/>
</dbReference>
<accession>E1SL78</accession>
<dbReference type="GO" id="GO:0046872">
    <property type="term" value="F:metal ion binding"/>
    <property type="evidence" value="ECO:0007669"/>
    <property type="project" value="UniProtKB-KW"/>
</dbReference>
<keyword evidence="4" id="KW-0378">Hydrolase</keyword>
<dbReference type="STRING" id="550540.Fbal_1247"/>
<dbReference type="SMR" id="E1SL78"/>
<feature type="binding site" evidence="8">
    <location>
        <position position="136"/>
    </location>
    <ligand>
        <name>Mg(2+)</name>
        <dbReference type="ChEBI" id="CHEBI:18420"/>
    </ligand>
</feature>
<evidence type="ECO:0000256" key="7">
    <source>
        <dbReference type="PIRSR" id="PIRSR601952-1"/>
    </source>
</evidence>
<feature type="signal peptide" evidence="10">
    <location>
        <begin position="1"/>
        <end position="24"/>
    </location>
</feature>
<dbReference type="HOGENOM" id="CLU_008539_6_2_6"/>
<dbReference type="CDD" id="cd16012">
    <property type="entry name" value="ALP"/>
    <property type="match status" value="1"/>
</dbReference>
<comment type="cofactor">
    <cofactor evidence="8">
        <name>Mg(2+)</name>
        <dbReference type="ChEBI" id="CHEBI:18420"/>
    </cofactor>
    <text evidence="8">Binds 1 Mg(2+) ion.</text>
</comment>
<evidence type="ECO:0000256" key="1">
    <source>
        <dbReference type="ARBA" id="ARBA00005984"/>
    </source>
</evidence>
<comment type="similarity">
    <text evidence="1 9">Belongs to the alkaline phosphatase family.</text>
</comment>
<keyword evidence="12" id="KW-1185">Reference proteome</keyword>